<feature type="transmembrane region" description="Helical" evidence="1">
    <location>
        <begin position="100"/>
        <end position="120"/>
    </location>
</feature>
<keyword evidence="1" id="KW-0812">Transmembrane</keyword>
<reference evidence="2" key="1">
    <citation type="submission" date="2023-02" db="EMBL/GenBank/DDBJ databases">
        <title>Gut commensal Christensenella minuta modulates host metabolism via a new class of secondary bile acids.</title>
        <authorList>
            <person name="Liu C."/>
        </authorList>
    </citation>
    <scope>NUCLEOTIDE SEQUENCE</scope>
    <source>
        <strain evidence="2">CA70</strain>
    </source>
</reference>
<dbReference type="InterPro" id="IPR007359">
    <property type="entry name" value="SigmaE_reg_RseC_MucC"/>
</dbReference>
<keyword evidence="1" id="KW-1133">Transmembrane helix</keyword>
<accession>A0AAU8AA45</accession>
<name>A0AAU8AA45_9FIRM</name>
<dbReference type="PIRSF" id="PIRSF004923">
    <property type="entry name" value="RseC"/>
    <property type="match status" value="1"/>
</dbReference>
<organism evidence="2">
    <name type="scientific">Christensenella massiliensis</name>
    <dbReference type="NCBI Taxonomy" id="1805714"/>
    <lineage>
        <taxon>Bacteria</taxon>
        <taxon>Bacillati</taxon>
        <taxon>Bacillota</taxon>
        <taxon>Clostridia</taxon>
        <taxon>Christensenellales</taxon>
        <taxon>Christensenellaceae</taxon>
        <taxon>Christensenella</taxon>
    </lineage>
</organism>
<dbReference type="EMBL" id="CP117826">
    <property type="protein sequence ID" value="XCC62745.1"/>
    <property type="molecule type" value="Genomic_DNA"/>
</dbReference>
<sequence length="147" mass="16257">MNESGLVIKTNEDIAYVRFERTSACSKCGACGMLSGQNDITVSMENSLHAKTGDRVEVQFTTKNALQSSAIAYIFPLLMLFLGVWIGYIIPQNIFPVNDVLAALLGIVFAAAAFVILKLLNPYFKKKFSNVYTMTKIIKESEQDKCS</sequence>
<evidence type="ECO:0000256" key="1">
    <source>
        <dbReference type="SAM" id="Phobius"/>
    </source>
</evidence>
<protein>
    <submittedName>
        <fullName evidence="2">SoxR reducing system RseC family protein</fullName>
    </submittedName>
</protein>
<dbReference type="AlphaFoldDB" id="A0AAU8AA45"/>
<gene>
    <name evidence="2" type="ORF">PUP29_02135</name>
</gene>
<dbReference type="RefSeq" id="WP_079547465.1">
    <property type="nucleotide sequence ID" value="NZ_CP117826.1"/>
</dbReference>
<dbReference type="PANTHER" id="PTHR35867">
    <property type="entry name" value="PROTEIN RSEC"/>
    <property type="match status" value="1"/>
</dbReference>
<dbReference type="Pfam" id="PF04246">
    <property type="entry name" value="RseC_MucC"/>
    <property type="match status" value="1"/>
</dbReference>
<keyword evidence="1" id="KW-0472">Membrane</keyword>
<feature type="transmembrane region" description="Helical" evidence="1">
    <location>
        <begin position="70"/>
        <end position="88"/>
    </location>
</feature>
<evidence type="ECO:0000313" key="2">
    <source>
        <dbReference type="EMBL" id="XCC62745.1"/>
    </source>
</evidence>
<proteinExistence type="predicted"/>
<dbReference type="InterPro" id="IPR026268">
    <property type="entry name" value="RseC"/>
</dbReference>
<dbReference type="PANTHER" id="PTHR35867:SF1">
    <property type="entry name" value="PROTEIN RSEC"/>
    <property type="match status" value="1"/>
</dbReference>